<sequence length="238" mass="27285">MSSPEEQIRQIREDLTAQNTRLTSEIQKKLDKDKLSFLVEKDKNKQAEQKTFEASLKQLISTEVEKAGQSVWKPDSRWYKTPEFMGFVSALTGAAIGGTLASMGLTFVKYDFALFDLTEKVNRAILRVANHVTKRDRWQDQFRTSQHKAELELNRRFHDLDHRLSRRIKDVAKKLNKRIDGLDRRVAENTRARRNVQDARDRVRTVAASPGTIPSTRTAAAELNELHTRIDQLVAALG</sequence>
<proteinExistence type="predicted"/>
<name>A0ABU3AIU0_9ACTN</name>
<accession>A0ABU3AIU0</accession>
<keyword evidence="1" id="KW-0472">Membrane</keyword>
<evidence type="ECO:0000256" key="1">
    <source>
        <dbReference type="SAM" id="Phobius"/>
    </source>
</evidence>
<organism evidence="2 3">
    <name type="scientific">Streptomyces lancefieldiae</name>
    <dbReference type="NCBI Taxonomy" id="3075520"/>
    <lineage>
        <taxon>Bacteria</taxon>
        <taxon>Bacillati</taxon>
        <taxon>Actinomycetota</taxon>
        <taxon>Actinomycetes</taxon>
        <taxon>Kitasatosporales</taxon>
        <taxon>Streptomycetaceae</taxon>
        <taxon>Streptomyces</taxon>
    </lineage>
</organism>
<protein>
    <submittedName>
        <fullName evidence="2">Uncharacterized protein</fullName>
    </submittedName>
</protein>
<dbReference type="EMBL" id="JAVRFH010000006">
    <property type="protein sequence ID" value="MDT0610107.1"/>
    <property type="molecule type" value="Genomic_DNA"/>
</dbReference>
<evidence type="ECO:0000313" key="3">
    <source>
        <dbReference type="Proteomes" id="UP001180724"/>
    </source>
</evidence>
<dbReference type="RefSeq" id="WP_311571651.1">
    <property type="nucleotide sequence ID" value="NZ_JAVRFH010000006.1"/>
</dbReference>
<keyword evidence="3" id="KW-1185">Reference proteome</keyword>
<keyword evidence="1" id="KW-1133">Transmembrane helix</keyword>
<evidence type="ECO:0000313" key="2">
    <source>
        <dbReference type="EMBL" id="MDT0610107.1"/>
    </source>
</evidence>
<dbReference type="Proteomes" id="UP001180724">
    <property type="component" value="Unassembled WGS sequence"/>
</dbReference>
<feature type="transmembrane region" description="Helical" evidence="1">
    <location>
        <begin position="84"/>
        <end position="108"/>
    </location>
</feature>
<gene>
    <name evidence="2" type="ORF">RM812_07685</name>
</gene>
<keyword evidence="1" id="KW-0812">Transmembrane</keyword>
<reference evidence="2" key="1">
    <citation type="submission" date="2024-05" db="EMBL/GenBank/DDBJ databases">
        <title>30 novel species of actinomycetes from the DSMZ collection.</title>
        <authorList>
            <person name="Nouioui I."/>
        </authorList>
    </citation>
    <scope>NUCLEOTIDE SEQUENCE</scope>
    <source>
        <strain evidence="2">DSM 40712</strain>
    </source>
</reference>
<comment type="caution">
    <text evidence="2">The sequence shown here is derived from an EMBL/GenBank/DDBJ whole genome shotgun (WGS) entry which is preliminary data.</text>
</comment>